<dbReference type="CDD" id="cd06261">
    <property type="entry name" value="TM_PBP2"/>
    <property type="match status" value="1"/>
</dbReference>
<evidence type="ECO:0000256" key="1">
    <source>
        <dbReference type="ARBA" id="ARBA00004651"/>
    </source>
</evidence>
<dbReference type="SUPFAM" id="SSF161098">
    <property type="entry name" value="MetI-like"/>
    <property type="match status" value="1"/>
</dbReference>
<sequence length="272" mass="30098">MGENMSNGLVKALVQIRNFIFGSNLPVILFFVAWEVLPRYGVLDKTIIPTFFSVVEKLYLLAIQGELSKHMAISLQRAAIGLFLAAAVGIAAGFLLGGMFRTLEKLFLPFFRLLEKVNPFAIFPVFILILGIGELSKVSMIYWVCQWPIIFNTIMGIKGVDPLLLKTGRSMGASKQTLFFKVILPAAMPGIFNGLKIGAQLAFIMVIAAEMLGSSSGMGWLTRNAQETYKITQLFGATMLIAIIGLIINKVFRLLEARLLVWRENAFEGNKN</sequence>
<dbReference type="PANTHER" id="PTHR30151:SF0">
    <property type="entry name" value="ABC TRANSPORTER PERMEASE PROTEIN MJ0413-RELATED"/>
    <property type="match status" value="1"/>
</dbReference>
<evidence type="ECO:0000256" key="4">
    <source>
        <dbReference type="ARBA" id="ARBA00022692"/>
    </source>
</evidence>
<comment type="similarity">
    <text evidence="7">Belongs to the binding-protein-dependent transport system permease family.</text>
</comment>
<evidence type="ECO:0000313" key="9">
    <source>
        <dbReference type="EMBL" id="BBB89515.1"/>
    </source>
</evidence>
<keyword evidence="3" id="KW-1003">Cell membrane</keyword>
<dbReference type="InterPro" id="IPR035906">
    <property type="entry name" value="MetI-like_sf"/>
</dbReference>
<feature type="transmembrane region" description="Helical" evidence="7">
    <location>
        <begin position="201"/>
        <end position="222"/>
    </location>
</feature>
<keyword evidence="2 7" id="KW-0813">Transport</keyword>
<protein>
    <submittedName>
        <fullName evidence="9">Putative aliphatic sulfonates transport permease protein SsuC</fullName>
    </submittedName>
</protein>
<feature type="transmembrane region" description="Helical" evidence="7">
    <location>
        <begin position="12"/>
        <end position="34"/>
    </location>
</feature>
<dbReference type="AlphaFoldDB" id="A0A348AEL7"/>
<evidence type="ECO:0000259" key="8">
    <source>
        <dbReference type="PROSITE" id="PS50928"/>
    </source>
</evidence>
<feature type="domain" description="ABC transmembrane type-1" evidence="8">
    <location>
        <begin position="71"/>
        <end position="256"/>
    </location>
</feature>
<reference evidence="9 10" key="1">
    <citation type="journal article" date="2018" name="Int. J. Syst. Evol. Microbiol.">
        <title>Methylomusa anaerophila gen. nov., sp. nov., an anaerobic methanol-utilizing bacterium isolated from a microbial fuel cell.</title>
        <authorList>
            <person name="Amano N."/>
            <person name="Yamamuro A."/>
            <person name="Miyahara M."/>
            <person name="Kouzuma A."/>
            <person name="Abe T."/>
            <person name="Watanabe K."/>
        </authorList>
    </citation>
    <scope>NUCLEOTIDE SEQUENCE [LARGE SCALE GENOMIC DNA]</scope>
    <source>
        <strain evidence="9 10">MMFC1</strain>
    </source>
</reference>
<name>A0A348AEL7_9FIRM</name>
<proteinExistence type="inferred from homology"/>
<dbReference type="Proteomes" id="UP000276437">
    <property type="component" value="Chromosome"/>
</dbReference>
<keyword evidence="4 7" id="KW-0812">Transmembrane</keyword>
<evidence type="ECO:0000256" key="3">
    <source>
        <dbReference type="ARBA" id="ARBA00022475"/>
    </source>
</evidence>
<evidence type="ECO:0000256" key="7">
    <source>
        <dbReference type="RuleBase" id="RU363032"/>
    </source>
</evidence>
<keyword evidence="10" id="KW-1185">Reference proteome</keyword>
<feature type="transmembrane region" description="Helical" evidence="7">
    <location>
        <begin position="234"/>
        <end position="252"/>
    </location>
</feature>
<feature type="transmembrane region" description="Helical" evidence="7">
    <location>
        <begin position="79"/>
        <end position="100"/>
    </location>
</feature>
<feature type="transmembrane region" description="Helical" evidence="7">
    <location>
        <begin position="120"/>
        <end position="145"/>
    </location>
</feature>
<dbReference type="InterPro" id="IPR000515">
    <property type="entry name" value="MetI-like"/>
</dbReference>
<evidence type="ECO:0000313" key="10">
    <source>
        <dbReference type="Proteomes" id="UP000276437"/>
    </source>
</evidence>
<keyword evidence="6 7" id="KW-0472">Membrane</keyword>
<evidence type="ECO:0000256" key="5">
    <source>
        <dbReference type="ARBA" id="ARBA00022989"/>
    </source>
</evidence>
<evidence type="ECO:0000256" key="6">
    <source>
        <dbReference type="ARBA" id="ARBA00023136"/>
    </source>
</evidence>
<organism evidence="9 10">
    <name type="scientific">Methylomusa anaerophila</name>
    <dbReference type="NCBI Taxonomy" id="1930071"/>
    <lineage>
        <taxon>Bacteria</taxon>
        <taxon>Bacillati</taxon>
        <taxon>Bacillota</taxon>
        <taxon>Negativicutes</taxon>
        <taxon>Selenomonadales</taxon>
        <taxon>Sporomusaceae</taxon>
        <taxon>Methylomusa</taxon>
    </lineage>
</organism>
<dbReference type="EMBL" id="AP018449">
    <property type="protein sequence ID" value="BBB89515.1"/>
    <property type="molecule type" value="Genomic_DNA"/>
</dbReference>
<dbReference type="PANTHER" id="PTHR30151">
    <property type="entry name" value="ALKANE SULFONATE ABC TRANSPORTER-RELATED, MEMBRANE SUBUNIT"/>
    <property type="match status" value="1"/>
</dbReference>
<dbReference type="GO" id="GO:0005886">
    <property type="term" value="C:plasma membrane"/>
    <property type="evidence" value="ECO:0007669"/>
    <property type="project" value="UniProtKB-SubCell"/>
</dbReference>
<dbReference type="GO" id="GO:0055085">
    <property type="term" value="P:transmembrane transport"/>
    <property type="evidence" value="ECO:0007669"/>
    <property type="project" value="InterPro"/>
</dbReference>
<gene>
    <name evidence="9" type="primary">ssuC_3</name>
    <name evidence="9" type="ORF">MAMMFC1_00148</name>
</gene>
<dbReference type="Pfam" id="PF00528">
    <property type="entry name" value="BPD_transp_1"/>
    <property type="match status" value="1"/>
</dbReference>
<dbReference type="Gene3D" id="1.10.3720.10">
    <property type="entry name" value="MetI-like"/>
    <property type="match status" value="1"/>
</dbReference>
<comment type="subcellular location">
    <subcellularLocation>
        <location evidence="1 7">Cell membrane</location>
        <topology evidence="1 7">Multi-pass membrane protein</topology>
    </subcellularLocation>
</comment>
<dbReference type="PROSITE" id="PS50928">
    <property type="entry name" value="ABC_TM1"/>
    <property type="match status" value="1"/>
</dbReference>
<accession>A0A348AEL7</accession>
<keyword evidence="5 7" id="KW-1133">Transmembrane helix</keyword>
<evidence type="ECO:0000256" key="2">
    <source>
        <dbReference type="ARBA" id="ARBA00022448"/>
    </source>
</evidence>
<dbReference type="KEGG" id="mana:MAMMFC1_00148"/>